<evidence type="ECO:0000313" key="3">
    <source>
        <dbReference type="Proteomes" id="UP000492821"/>
    </source>
</evidence>
<dbReference type="InterPro" id="IPR056868">
    <property type="entry name" value="Lipocalin_dom_nem"/>
</dbReference>
<dbReference type="Gene3D" id="2.40.128.20">
    <property type="match status" value="1"/>
</dbReference>
<feature type="domain" description="Lipocalin" evidence="2">
    <location>
        <begin position="172"/>
        <end position="331"/>
    </location>
</feature>
<keyword evidence="3" id="KW-1185">Reference proteome</keyword>
<dbReference type="Proteomes" id="UP000492821">
    <property type="component" value="Unassembled WGS sequence"/>
</dbReference>
<evidence type="ECO:0000313" key="4">
    <source>
        <dbReference type="WBParaSite" id="Pan_g23826.t1"/>
    </source>
</evidence>
<dbReference type="WBParaSite" id="Pan_g23826.t1">
    <property type="protein sequence ID" value="Pan_g23826.t1"/>
    <property type="gene ID" value="Pan_g23826"/>
</dbReference>
<protein>
    <submittedName>
        <fullName evidence="4">Lipocln_cytosolic_FA-bd_dom domain-containing protein</fullName>
    </submittedName>
</protein>
<dbReference type="InterPro" id="IPR012674">
    <property type="entry name" value="Calycin"/>
</dbReference>
<proteinExistence type="predicted"/>
<dbReference type="SUPFAM" id="SSF50814">
    <property type="entry name" value="Lipocalins"/>
    <property type="match status" value="1"/>
</dbReference>
<keyword evidence="1" id="KW-0732">Signal</keyword>
<reference evidence="3" key="1">
    <citation type="journal article" date="2013" name="Genetics">
        <title>The draft genome and transcriptome of Panagrellus redivivus are shaped by the harsh demands of a free-living lifestyle.</title>
        <authorList>
            <person name="Srinivasan J."/>
            <person name="Dillman A.R."/>
            <person name="Macchietto M.G."/>
            <person name="Heikkinen L."/>
            <person name="Lakso M."/>
            <person name="Fracchia K.M."/>
            <person name="Antoshechkin I."/>
            <person name="Mortazavi A."/>
            <person name="Wong G."/>
            <person name="Sternberg P.W."/>
        </authorList>
    </citation>
    <scope>NUCLEOTIDE SEQUENCE [LARGE SCALE GENOMIC DNA]</scope>
    <source>
        <strain evidence="3">MT8872</strain>
    </source>
</reference>
<reference evidence="4" key="2">
    <citation type="submission" date="2020-10" db="UniProtKB">
        <authorList>
            <consortium name="WormBaseParasite"/>
        </authorList>
    </citation>
    <scope>IDENTIFICATION</scope>
</reference>
<dbReference type="Pfam" id="PF24976">
    <property type="entry name" value="Lipocalin_10"/>
    <property type="match status" value="1"/>
</dbReference>
<evidence type="ECO:0000256" key="1">
    <source>
        <dbReference type="SAM" id="SignalP"/>
    </source>
</evidence>
<dbReference type="PANTHER" id="PTHR37437:SF4">
    <property type="entry name" value="LIPOCALIN-RELATED PROTEIN"/>
    <property type="match status" value="1"/>
</dbReference>
<dbReference type="AlphaFoldDB" id="A0A7E4ZXU9"/>
<organism evidence="3 4">
    <name type="scientific">Panagrellus redivivus</name>
    <name type="common">Microworm</name>
    <dbReference type="NCBI Taxonomy" id="6233"/>
    <lineage>
        <taxon>Eukaryota</taxon>
        <taxon>Metazoa</taxon>
        <taxon>Ecdysozoa</taxon>
        <taxon>Nematoda</taxon>
        <taxon>Chromadorea</taxon>
        <taxon>Rhabditida</taxon>
        <taxon>Tylenchina</taxon>
        <taxon>Panagrolaimomorpha</taxon>
        <taxon>Panagrolaimoidea</taxon>
        <taxon>Panagrolaimidae</taxon>
        <taxon>Panagrellus</taxon>
    </lineage>
</organism>
<accession>A0A7E4ZXU9</accession>
<evidence type="ECO:0000259" key="2">
    <source>
        <dbReference type="Pfam" id="PF24976"/>
    </source>
</evidence>
<sequence length="339" mass="38410">MFLRVFVIFGLLSIGNFASFEEFDELITIRSGRSIQNSFDQEGEGSGEEPVPQVTTTTVSSVKGIPYFNPKFAKWSQYNMPGEKFYRRKQTPITDYNSEKSSRKSFLGNVLSMLGFNLDDAPVLQNPEKTIMQVLYNTTKAIAAPRQETRYSPVNRIIQNTCAPSIEASRTFRIAAFMGQWYQVMSTVQQGEYNTCRMLNYRMLNSQADDIGATFETVEYNSYPGSTGAPQMVSGFGRQNAIKGEIRFNSLLEDTLVNVLHTGPVNSAGYYQYVILGADCYYPIRVYARDPTTFKTKYQTEVFRILGKKGLINDISRALNFMKIADFSTCALPRNFFQN</sequence>
<name>A0A7E4ZXU9_PANRE</name>
<dbReference type="PANTHER" id="PTHR37437">
    <property type="entry name" value="LIPOCALIN-RELATED PROTEIN-RELATED"/>
    <property type="match status" value="1"/>
</dbReference>
<feature type="chain" id="PRO_5028970054" evidence="1">
    <location>
        <begin position="19"/>
        <end position="339"/>
    </location>
</feature>
<feature type="signal peptide" evidence="1">
    <location>
        <begin position="1"/>
        <end position="18"/>
    </location>
</feature>